<evidence type="ECO:0000313" key="1">
    <source>
        <dbReference type="EMBL" id="ROR67452.1"/>
    </source>
</evidence>
<dbReference type="AlphaFoldDB" id="A0A3N2AXG3"/>
<sequence length="240" mass="24992">MLRLDPHLAVFRTAPDRIAIGAQQPVAELDADDPTLLGIAALTRGVVRRELEHLLGDEPAAVLLRAVGPALELSPPALGVRVRGRIPLADALHRAVRLSGHPARDDGLVLPVAAWRLPDAELERLAASGLAHLPVVVGDVWVQVGPFVPAGAGCAGCARQDAARLDAGALLPGHLTPVPSPIAAAQTVVTVLGALRRAADDALPAGWGARIRQRDASVSALRRSRARCPHRSRPGTAMAA</sequence>
<evidence type="ECO:0000313" key="2">
    <source>
        <dbReference type="Proteomes" id="UP000275456"/>
    </source>
</evidence>
<reference evidence="1 2" key="1">
    <citation type="submission" date="2018-11" db="EMBL/GenBank/DDBJ databases">
        <title>Sequencing the genomes of 1000 actinobacteria strains.</title>
        <authorList>
            <person name="Klenk H.-P."/>
        </authorList>
    </citation>
    <scope>NUCLEOTIDE SEQUENCE [LARGE SCALE GENOMIC DNA]</scope>
    <source>
        <strain evidence="1 2">DSM 9580</strain>
    </source>
</reference>
<dbReference type="RefSeq" id="WP_123698310.1">
    <property type="nucleotide sequence ID" value="NZ_RKHJ01000001.1"/>
</dbReference>
<dbReference type="OrthoDB" id="5114500at2"/>
<dbReference type="EMBL" id="RKHJ01000001">
    <property type="protein sequence ID" value="ROR67452.1"/>
    <property type="molecule type" value="Genomic_DNA"/>
</dbReference>
<protein>
    <recommendedName>
        <fullName evidence="3">Bacteriocin biosynthesis cyclodehydratase domain-containing protein</fullName>
    </recommendedName>
</protein>
<name>A0A3N2AXG3_9MICO</name>
<keyword evidence="2" id="KW-1185">Reference proteome</keyword>
<accession>A0A3N2AXG3</accession>
<proteinExistence type="predicted"/>
<gene>
    <name evidence="1" type="ORF">EDD26_2866</name>
</gene>
<organism evidence="1 2">
    <name type="scientific">Agrococcus jenensis</name>
    <dbReference type="NCBI Taxonomy" id="46353"/>
    <lineage>
        <taxon>Bacteria</taxon>
        <taxon>Bacillati</taxon>
        <taxon>Actinomycetota</taxon>
        <taxon>Actinomycetes</taxon>
        <taxon>Micrococcales</taxon>
        <taxon>Microbacteriaceae</taxon>
        <taxon>Agrococcus</taxon>
    </lineage>
</organism>
<dbReference type="Proteomes" id="UP000275456">
    <property type="component" value="Unassembled WGS sequence"/>
</dbReference>
<comment type="caution">
    <text evidence="1">The sequence shown here is derived from an EMBL/GenBank/DDBJ whole genome shotgun (WGS) entry which is preliminary data.</text>
</comment>
<evidence type="ECO:0008006" key="3">
    <source>
        <dbReference type="Google" id="ProtNLM"/>
    </source>
</evidence>